<dbReference type="EMBL" id="SLWM01000002">
    <property type="protein sequence ID" value="TCO29487.1"/>
    <property type="molecule type" value="Genomic_DNA"/>
</dbReference>
<protein>
    <submittedName>
        <fullName evidence="2">Acetyltransferase (GNAT) family protein</fullName>
    </submittedName>
</protein>
<reference evidence="2 3" key="1">
    <citation type="journal article" date="2015" name="Stand. Genomic Sci.">
        <title>Genomic Encyclopedia of Bacterial and Archaeal Type Strains, Phase III: the genomes of soil and plant-associated and newly described type strains.</title>
        <authorList>
            <person name="Whitman W.B."/>
            <person name="Woyke T."/>
            <person name="Klenk H.P."/>
            <person name="Zhou Y."/>
            <person name="Lilburn T.G."/>
            <person name="Beck B.J."/>
            <person name="De Vos P."/>
            <person name="Vandamme P."/>
            <person name="Eisen J.A."/>
            <person name="Garrity G."/>
            <person name="Hugenholtz P."/>
            <person name="Kyrpides N.C."/>
        </authorList>
    </citation>
    <scope>NUCLEOTIDE SEQUENCE [LARGE SCALE GENOMIC DNA]</scope>
    <source>
        <strain evidence="2 3">VKM Ac-2538</strain>
    </source>
</reference>
<dbReference type="InterPro" id="IPR000182">
    <property type="entry name" value="GNAT_dom"/>
</dbReference>
<proteinExistence type="predicted"/>
<comment type="caution">
    <text evidence="2">The sequence shown here is derived from an EMBL/GenBank/DDBJ whole genome shotgun (WGS) entry which is preliminary data.</text>
</comment>
<dbReference type="Gene3D" id="3.40.630.30">
    <property type="match status" value="1"/>
</dbReference>
<accession>A0ABY2BRG9</accession>
<sequence>MLLRESKYPMVQAKYEPAEINALHAYVQSQGIGTAIVAAAEGIAAEWGRAYVGLAVGLDNPGARRLYERLGYEQWTNGQVLDEWTEKDADGNIIRSHRDLCEYLLKPLTSNSISGQA</sequence>
<organism evidence="2 3">
    <name type="scientific">Kribbella orskensis</name>
    <dbReference type="NCBI Taxonomy" id="2512216"/>
    <lineage>
        <taxon>Bacteria</taxon>
        <taxon>Bacillati</taxon>
        <taxon>Actinomycetota</taxon>
        <taxon>Actinomycetes</taxon>
        <taxon>Propionibacteriales</taxon>
        <taxon>Kribbellaceae</taxon>
        <taxon>Kribbella</taxon>
    </lineage>
</organism>
<dbReference type="InterPro" id="IPR016181">
    <property type="entry name" value="Acyl_CoA_acyltransferase"/>
</dbReference>
<evidence type="ECO:0000259" key="1">
    <source>
        <dbReference type="PROSITE" id="PS51186"/>
    </source>
</evidence>
<evidence type="ECO:0000313" key="2">
    <source>
        <dbReference type="EMBL" id="TCO29487.1"/>
    </source>
</evidence>
<dbReference type="Pfam" id="PF00583">
    <property type="entry name" value="Acetyltransf_1"/>
    <property type="match status" value="1"/>
</dbReference>
<keyword evidence="3" id="KW-1185">Reference proteome</keyword>
<dbReference type="SUPFAM" id="SSF55729">
    <property type="entry name" value="Acyl-CoA N-acyltransferases (Nat)"/>
    <property type="match status" value="1"/>
</dbReference>
<feature type="domain" description="N-acetyltransferase" evidence="1">
    <location>
        <begin position="28"/>
        <end position="90"/>
    </location>
</feature>
<gene>
    <name evidence="2" type="ORF">EV644_102205</name>
</gene>
<name>A0ABY2BRG9_9ACTN</name>
<dbReference type="Proteomes" id="UP000295818">
    <property type="component" value="Unassembled WGS sequence"/>
</dbReference>
<dbReference type="PROSITE" id="PS51186">
    <property type="entry name" value="GNAT"/>
    <property type="match status" value="1"/>
</dbReference>
<evidence type="ECO:0000313" key="3">
    <source>
        <dbReference type="Proteomes" id="UP000295818"/>
    </source>
</evidence>